<keyword evidence="2" id="KW-1185">Reference proteome</keyword>
<proteinExistence type="predicted"/>
<dbReference type="Proteomes" id="UP001168552">
    <property type="component" value="Unassembled WGS sequence"/>
</dbReference>
<accession>A0ABT8F8E8</accession>
<reference evidence="1" key="1">
    <citation type="submission" date="2023-06" db="EMBL/GenBank/DDBJ databases">
        <title>Cytophagales bacterium Strain LB-30, isolated from soil.</title>
        <authorList>
            <person name="Liu B."/>
        </authorList>
    </citation>
    <scope>NUCLEOTIDE SEQUENCE</scope>
    <source>
        <strain evidence="1">LB-30</strain>
    </source>
</reference>
<dbReference type="RefSeq" id="WP_320005305.1">
    <property type="nucleotide sequence ID" value="NZ_JAUHJS010000008.1"/>
</dbReference>
<name>A0ABT8F8E8_9BACT</name>
<dbReference type="EMBL" id="JAUHJS010000008">
    <property type="protein sequence ID" value="MDN4166767.1"/>
    <property type="molecule type" value="Genomic_DNA"/>
</dbReference>
<dbReference type="Pfam" id="PF20420">
    <property type="entry name" value="DUF6702"/>
    <property type="match status" value="1"/>
</dbReference>
<dbReference type="InterPro" id="IPR046525">
    <property type="entry name" value="DUF6702"/>
</dbReference>
<evidence type="ECO:0000313" key="1">
    <source>
        <dbReference type="EMBL" id="MDN4166767.1"/>
    </source>
</evidence>
<protein>
    <submittedName>
        <fullName evidence="1">Uncharacterized protein</fullName>
    </submittedName>
</protein>
<comment type="caution">
    <text evidence="1">The sequence shown here is derived from an EMBL/GenBank/DDBJ whole genome shotgun (WGS) entry which is preliminary data.</text>
</comment>
<organism evidence="1 2">
    <name type="scientific">Shiella aurantiaca</name>
    <dbReference type="NCBI Taxonomy" id="3058365"/>
    <lineage>
        <taxon>Bacteria</taxon>
        <taxon>Pseudomonadati</taxon>
        <taxon>Bacteroidota</taxon>
        <taxon>Cytophagia</taxon>
        <taxon>Cytophagales</taxon>
        <taxon>Shiellaceae</taxon>
        <taxon>Shiella</taxon>
    </lineage>
</organism>
<sequence>MMLQMKLFPLLVWIFLRHPFFVSVTEIDYRSSQQSVQITHKIFWDDLEKALNETSPTKINLLAIEDTVAFNAVFVKYLNKNFSLQVNDKPVNLAFIGWEIEGDAFWCYQEATKVKSLSSVTVRNQMLVQTFESQENLVHVKKEGSIKSARLGKEVPEKKLSFK</sequence>
<evidence type="ECO:0000313" key="2">
    <source>
        <dbReference type="Proteomes" id="UP001168552"/>
    </source>
</evidence>
<gene>
    <name evidence="1" type="ORF">QWY31_14745</name>
</gene>